<keyword evidence="1" id="KW-0472">Membrane</keyword>
<feature type="transmembrane region" description="Helical" evidence="1">
    <location>
        <begin position="113"/>
        <end position="135"/>
    </location>
</feature>
<evidence type="ECO:0000313" key="2">
    <source>
        <dbReference type="EMBL" id="MBE4907610.1"/>
    </source>
</evidence>
<accession>A0ABR9QGJ4</accession>
<feature type="transmembrane region" description="Helical" evidence="1">
    <location>
        <begin position="31"/>
        <end position="52"/>
    </location>
</feature>
<keyword evidence="1" id="KW-1133">Transmembrane helix</keyword>
<feature type="transmembrane region" description="Helical" evidence="1">
    <location>
        <begin position="209"/>
        <end position="228"/>
    </location>
</feature>
<evidence type="ECO:0000256" key="1">
    <source>
        <dbReference type="SAM" id="Phobius"/>
    </source>
</evidence>
<reference evidence="2 3" key="1">
    <citation type="submission" date="2020-10" db="EMBL/GenBank/DDBJ databases">
        <title>Bacillus sp. HD4P25, an endophyte from a halophyte.</title>
        <authorList>
            <person name="Sun J.-Q."/>
        </authorList>
    </citation>
    <scope>NUCLEOTIDE SEQUENCE [LARGE SCALE GENOMIC DNA]</scope>
    <source>
        <strain evidence="2 3">YIM 93174</strain>
    </source>
</reference>
<feature type="transmembrane region" description="Helical" evidence="1">
    <location>
        <begin position="156"/>
        <end position="175"/>
    </location>
</feature>
<keyword evidence="3" id="KW-1185">Reference proteome</keyword>
<gene>
    <name evidence="2" type="ORF">IMZ08_05970</name>
</gene>
<proteinExistence type="predicted"/>
<feature type="transmembrane region" description="Helical" evidence="1">
    <location>
        <begin position="84"/>
        <end position="101"/>
    </location>
</feature>
<organism evidence="2 3">
    <name type="scientific">Litchfieldia luteola</name>
    <dbReference type="NCBI Taxonomy" id="682179"/>
    <lineage>
        <taxon>Bacteria</taxon>
        <taxon>Bacillati</taxon>
        <taxon>Bacillota</taxon>
        <taxon>Bacilli</taxon>
        <taxon>Bacillales</taxon>
        <taxon>Bacillaceae</taxon>
        <taxon>Litchfieldia</taxon>
    </lineage>
</organism>
<dbReference type="Proteomes" id="UP001516662">
    <property type="component" value="Unassembled WGS sequence"/>
</dbReference>
<keyword evidence="1" id="KW-0812">Transmembrane</keyword>
<dbReference type="EMBL" id="JADCLJ010000011">
    <property type="protein sequence ID" value="MBE4907610.1"/>
    <property type="molecule type" value="Genomic_DNA"/>
</dbReference>
<sequence>MAYVFEYFVLNIFKMYWYFPKFFKNNWVDSVFGAFMSQSLFVPIAGTMLTLFNKGWKWRVGVSFTYVVVERIFTKLGIYKNRKWSTAYTFTAMPFYFFILSKWWDSVQKGNKMIVYISVFLAYWVNYTNVLYFCLVLFNKYRFRIGLLRDKYWEHFILVPLYTFVSGFIGTLTTLHLNRKVKLAGIAVLHLIDRLLFRYKTIRPSNSLSLFSLIPIHLMVLLIGEYYYSLIRKIK</sequence>
<name>A0ABR9QGJ4_9BACI</name>
<evidence type="ECO:0000313" key="3">
    <source>
        <dbReference type="Proteomes" id="UP001516662"/>
    </source>
</evidence>
<comment type="caution">
    <text evidence="2">The sequence shown here is derived from an EMBL/GenBank/DDBJ whole genome shotgun (WGS) entry which is preliminary data.</text>
</comment>
<protein>
    <submittedName>
        <fullName evidence="2">Uncharacterized protein</fullName>
    </submittedName>
</protein>